<dbReference type="NCBIfam" id="NF004323">
    <property type="entry name" value="PRK05715.1-5"/>
    <property type="match status" value="1"/>
</dbReference>
<proteinExistence type="inferred from homology"/>
<dbReference type="InterPro" id="IPR039428">
    <property type="entry name" value="NUOK/Mnh_C1-like"/>
</dbReference>
<reference evidence="14 15" key="1">
    <citation type="submission" date="2018-04" db="EMBL/GenBank/DDBJ databases">
        <title>Novel Campyloabacter and Helicobacter Species and Strains.</title>
        <authorList>
            <person name="Mannion A.J."/>
            <person name="Shen Z."/>
            <person name="Fox J.G."/>
        </authorList>
    </citation>
    <scope>NUCLEOTIDE SEQUENCE [LARGE SCALE GENOMIC DNA]</scope>
    <source>
        <strain evidence="14 15">MIT 98-6070</strain>
    </source>
</reference>
<dbReference type="PANTHER" id="PTHR11434:SF21">
    <property type="entry name" value="NADH DEHYDROGENASE SUBUNIT 4L-RELATED"/>
    <property type="match status" value="1"/>
</dbReference>
<keyword evidence="7 13" id="KW-0812">Transmembrane</keyword>
<organism evidence="14 15">
    <name type="scientific">Helicobacter marmotae</name>
    <dbReference type="NCBI Taxonomy" id="152490"/>
    <lineage>
        <taxon>Bacteria</taxon>
        <taxon>Pseudomonadati</taxon>
        <taxon>Campylobacterota</taxon>
        <taxon>Epsilonproteobacteria</taxon>
        <taxon>Campylobacterales</taxon>
        <taxon>Helicobacteraceae</taxon>
        <taxon>Helicobacter</taxon>
    </lineage>
</organism>
<dbReference type="AlphaFoldDB" id="A0A3D8I6S2"/>
<keyword evidence="11 13" id="KW-0520">NAD</keyword>
<keyword evidence="9 13" id="KW-1278">Translocase</keyword>
<evidence type="ECO:0000256" key="9">
    <source>
        <dbReference type="ARBA" id="ARBA00022967"/>
    </source>
</evidence>
<keyword evidence="13" id="KW-0830">Ubiquinone</keyword>
<keyword evidence="8 13" id="KW-0874">Quinone</keyword>
<comment type="subcellular location">
    <subcellularLocation>
        <location evidence="13">Cell membrane</location>
        <topology evidence="13">Multi-pass membrane protein</topology>
    </subcellularLocation>
    <subcellularLocation>
        <location evidence="2">Membrane</location>
        <topology evidence="2">Multi-pass membrane protein</topology>
    </subcellularLocation>
</comment>
<keyword evidence="5 13" id="KW-1003">Cell membrane</keyword>
<evidence type="ECO:0000256" key="7">
    <source>
        <dbReference type="ARBA" id="ARBA00022692"/>
    </source>
</evidence>
<dbReference type="Proteomes" id="UP000256599">
    <property type="component" value="Unassembled WGS sequence"/>
</dbReference>
<dbReference type="GO" id="GO:0005886">
    <property type="term" value="C:plasma membrane"/>
    <property type="evidence" value="ECO:0007669"/>
    <property type="project" value="UniProtKB-SubCell"/>
</dbReference>
<dbReference type="Gene3D" id="1.10.287.3510">
    <property type="match status" value="1"/>
</dbReference>
<feature type="transmembrane region" description="Helical" evidence="13">
    <location>
        <begin position="59"/>
        <end position="84"/>
    </location>
</feature>
<dbReference type="GO" id="GO:0030964">
    <property type="term" value="C:NADH dehydrogenase complex"/>
    <property type="evidence" value="ECO:0007669"/>
    <property type="project" value="TreeGrafter"/>
</dbReference>
<feature type="transmembrane region" description="Helical" evidence="13">
    <location>
        <begin position="30"/>
        <end position="53"/>
    </location>
</feature>
<evidence type="ECO:0000256" key="3">
    <source>
        <dbReference type="ARBA" id="ARBA00010519"/>
    </source>
</evidence>
<evidence type="ECO:0000256" key="8">
    <source>
        <dbReference type="ARBA" id="ARBA00022719"/>
    </source>
</evidence>
<evidence type="ECO:0000256" key="6">
    <source>
        <dbReference type="ARBA" id="ARBA00022519"/>
    </source>
</evidence>
<comment type="subunit">
    <text evidence="13">NDH-1 is composed of 14 different subunits. Subunits NuoA, H, J, K, L, M, N constitute the membrane sector of the complex.</text>
</comment>
<evidence type="ECO:0000256" key="11">
    <source>
        <dbReference type="ARBA" id="ARBA00023027"/>
    </source>
</evidence>
<dbReference type="FunFam" id="1.10.287.3510:FF:000001">
    <property type="entry name" value="NADH-quinone oxidoreductase subunit K"/>
    <property type="match status" value="1"/>
</dbReference>
<dbReference type="RefSeq" id="WP_104700323.1">
    <property type="nucleotide sequence ID" value="NZ_FZPP01000026.1"/>
</dbReference>
<evidence type="ECO:0000313" key="15">
    <source>
        <dbReference type="Proteomes" id="UP000256599"/>
    </source>
</evidence>
<accession>A0A3D8I6S2</accession>
<keyword evidence="6" id="KW-0997">Cell inner membrane</keyword>
<gene>
    <name evidence="13" type="primary">nuoK</name>
    <name evidence="14" type="ORF">CQA63_02495</name>
</gene>
<evidence type="ECO:0000256" key="13">
    <source>
        <dbReference type="HAMAP-Rule" id="MF_01456"/>
    </source>
</evidence>
<dbReference type="GO" id="GO:0048038">
    <property type="term" value="F:quinone binding"/>
    <property type="evidence" value="ECO:0007669"/>
    <property type="project" value="UniProtKB-KW"/>
</dbReference>
<comment type="similarity">
    <text evidence="3 13">Belongs to the complex I subunit 4L family.</text>
</comment>
<name>A0A3D8I6S2_9HELI</name>
<keyword evidence="12 13" id="KW-0472">Membrane</keyword>
<evidence type="ECO:0000256" key="4">
    <source>
        <dbReference type="ARBA" id="ARBA00022448"/>
    </source>
</evidence>
<evidence type="ECO:0000256" key="12">
    <source>
        <dbReference type="ARBA" id="ARBA00023136"/>
    </source>
</evidence>
<dbReference type="HAMAP" id="MF_01456">
    <property type="entry name" value="NDH1_NuoK"/>
    <property type="match status" value="1"/>
</dbReference>
<feature type="transmembrane region" description="Helical" evidence="13">
    <location>
        <begin position="6"/>
        <end position="23"/>
    </location>
</feature>
<evidence type="ECO:0000256" key="5">
    <source>
        <dbReference type="ARBA" id="ARBA00022475"/>
    </source>
</evidence>
<dbReference type="EMBL" id="NXLR01000003">
    <property type="protein sequence ID" value="RDU60444.1"/>
    <property type="molecule type" value="Genomic_DNA"/>
</dbReference>
<dbReference type="OrthoDB" id="9810120at2"/>
<evidence type="ECO:0000256" key="10">
    <source>
        <dbReference type="ARBA" id="ARBA00022989"/>
    </source>
</evidence>
<sequence>MISLNHYLILSALCFCIGLFGILKRRNILMLFFSTEILLNSINIGFVAIASYLNDLQGQIFALFIIAIAAAEIALGLGLVVIWYRKHRTLDISSLENLKG</sequence>
<keyword evidence="15" id="KW-1185">Reference proteome</keyword>
<dbReference type="Pfam" id="PF00420">
    <property type="entry name" value="Oxidored_q2"/>
    <property type="match status" value="1"/>
</dbReference>
<protein>
    <recommendedName>
        <fullName evidence="13">NADH-quinone oxidoreductase subunit K</fullName>
        <ecNumber evidence="13">7.1.1.-</ecNumber>
    </recommendedName>
    <alternativeName>
        <fullName evidence="13">NADH dehydrogenase I subunit K</fullName>
    </alternativeName>
    <alternativeName>
        <fullName evidence="13">NDH-1 subunit K</fullName>
    </alternativeName>
</protein>
<comment type="function">
    <text evidence="1 13">NDH-1 shuttles electrons from NADH, via FMN and iron-sulfur (Fe-S) centers, to quinones in the respiratory chain. The immediate electron acceptor for the enzyme in this species is believed to be ubiquinone. Couples the redox reaction to proton translocation (for every two electrons transferred, four hydrogen ions are translocated across the cytoplasmic membrane), and thus conserves the redox energy in a proton gradient.</text>
</comment>
<dbReference type="NCBIfam" id="NF004320">
    <property type="entry name" value="PRK05715.1-2"/>
    <property type="match status" value="1"/>
</dbReference>
<dbReference type="PANTHER" id="PTHR11434">
    <property type="entry name" value="NADH-UBIQUINONE OXIDOREDUCTASE SUBUNIT ND4L"/>
    <property type="match status" value="1"/>
</dbReference>
<evidence type="ECO:0000256" key="1">
    <source>
        <dbReference type="ARBA" id="ARBA00002378"/>
    </source>
</evidence>
<evidence type="ECO:0000313" key="14">
    <source>
        <dbReference type="EMBL" id="RDU60444.1"/>
    </source>
</evidence>
<evidence type="ECO:0000256" key="2">
    <source>
        <dbReference type="ARBA" id="ARBA00004141"/>
    </source>
</evidence>
<dbReference type="NCBIfam" id="NF004321">
    <property type="entry name" value="PRK05715.1-3"/>
    <property type="match status" value="1"/>
</dbReference>
<dbReference type="GO" id="GO:0042773">
    <property type="term" value="P:ATP synthesis coupled electron transport"/>
    <property type="evidence" value="ECO:0007669"/>
    <property type="project" value="InterPro"/>
</dbReference>
<keyword evidence="10 13" id="KW-1133">Transmembrane helix</keyword>
<comment type="caution">
    <text evidence="14">The sequence shown here is derived from an EMBL/GenBank/DDBJ whole genome shotgun (WGS) entry which is preliminary data.</text>
</comment>
<dbReference type="GO" id="GO:0050136">
    <property type="term" value="F:NADH dehydrogenase (quinone) (non-electrogenic) activity"/>
    <property type="evidence" value="ECO:0007669"/>
    <property type="project" value="UniProtKB-UniRule"/>
</dbReference>
<comment type="catalytic activity">
    <reaction evidence="13">
        <text>a quinone + NADH + 5 H(+)(in) = a quinol + NAD(+) + 4 H(+)(out)</text>
        <dbReference type="Rhea" id="RHEA:57888"/>
        <dbReference type="ChEBI" id="CHEBI:15378"/>
        <dbReference type="ChEBI" id="CHEBI:24646"/>
        <dbReference type="ChEBI" id="CHEBI:57540"/>
        <dbReference type="ChEBI" id="CHEBI:57945"/>
        <dbReference type="ChEBI" id="CHEBI:132124"/>
    </reaction>
</comment>
<dbReference type="EC" id="7.1.1.-" evidence="13"/>
<keyword evidence="4 13" id="KW-0813">Transport</keyword>
<dbReference type="InterPro" id="IPR001133">
    <property type="entry name" value="NADH_UbQ_OxRdtase_chain4L/K"/>
</dbReference>